<name>A0AA39N9E3_9AGAR</name>
<dbReference type="EMBL" id="JAUEPR010000155">
    <property type="protein sequence ID" value="KAK0461450.1"/>
    <property type="molecule type" value="Genomic_DNA"/>
</dbReference>
<accession>A0AA39N9E3</accession>
<sequence>MGTIPFRVPLLSRSHFSISVFSFPDVNDACSVIVVRTCLPLPRLPLSRLRLLLPHFLFSRKRWAL</sequence>
<evidence type="ECO:0000313" key="1">
    <source>
        <dbReference type="EMBL" id="KAK0461450.1"/>
    </source>
</evidence>
<keyword evidence="2" id="KW-1185">Reference proteome</keyword>
<dbReference type="AlphaFoldDB" id="A0AA39N9E3"/>
<proteinExistence type="predicted"/>
<organism evidence="1 2">
    <name type="scientific">Armillaria novae-zelandiae</name>
    <dbReference type="NCBI Taxonomy" id="153914"/>
    <lineage>
        <taxon>Eukaryota</taxon>
        <taxon>Fungi</taxon>
        <taxon>Dikarya</taxon>
        <taxon>Basidiomycota</taxon>
        <taxon>Agaricomycotina</taxon>
        <taxon>Agaricomycetes</taxon>
        <taxon>Agaricomycetidae</taxon>
        <taxon>Agaricales</taxon>
        <taxon>Marasmiineae</taxon>
        <taxon>Physalacriaceae</taxon>
        <taxon>Armillaria</taxon>
    </lineage>
</organism>
<gene>
    <name evidence="1" type="ORF">IW261DRAFT_1577171</name>
</gene>
<comment type="caution">
    <text evidence="1">The sequence shown here is derived from an EMBL/GenBank/DDBJ whole genome shotgun (WGS) entry which is preliminary data.</text>
</comment>
<evidence type="ECO:0000313" key="2">
    <source>
        <dbReference type="Proteomes" id="UP001175227"/>
    </source>
</evidence>
<reference evidence="1" key="1">
    <citation type="submission" date="2023-06" db="EMBL/GenBank/DDBJ databases">
        <authorList>
            <consortium name="Lawrence Berkeley National Laboratory"/>
            <person name="Ahrendt S."/>
            <person name="Sahu N."/>
            <person name="Indic B."/>
            <person name="Wong-Bajracharya J."/>
            <person name="Merenyi Z."/>
            <person name="Ke H.-M."/>
            <person name="Monk M."/>
            <person name="Kocsube S."/>
            <person name="Drula E."/>
            <person name="Lipzen A."/>
            <person name="Balint B."/>
            <person name="Henrissat B."/>
            <person name="Andreopoulos B."/>
            <person name="Martin F.M."/>
            <person name="Harder C.B."/>
            <person name="Rigling D."/>
            <person name="Ford K.L."/>
            <person name="Foster G.D."/>
            <person name="Pangilinan J."/>
            <person name="Papanicolaou A."/>
            <person name="Barry K."/>
            <person name="LaButti K."/>
            <person name="Viragh M."/>
            <person name="Koriabine M."/>
            <person name="Yan M."/>
            <person name="Riley R."/>
            <person name="Champramary S."/>
            <person name="Plett K.L."/>
            <person name="Tsai I.J."/>
            <person name="Slot J."/>
            <person name="Sipos G."/>
            <person name="Plett J."/>
            <person name="Nagy L.G."/>
            <person name="Grigoriev I.V."/>
        </authorList>
    </citation>
    <scope>NUCLEOTIDE SEQUENCE</scope>
    <source>
        <strain evidence="1">ICMP 16352</strain>
    </source>
</reference>
<protein>
    <submittedName>
        <fullName evidence="1">Uncharacterized protein</fullName>
    </submittedName>
</protein>
<dbReference type="Proteomes" id="UP001175227">
    <property type="component" value="Unassembled WGS sequence"/>
</dbReference>